<accession>A0A1E3PD76</accession>
<dbReference type="GO" id="GO:0005634">
    <property type="term" value="C:nucleus"/>
    <property type="evidence" value="ECO:0007669"/>
    <property type="project" value="TreeGrafter"/>
</dbReference>
<evidence type="ECO:0000256" key="2">
    <source>
        <dbReference type="SAM" id="MobiDB-lite"/>
    </source>
</evidence>
<dbReference type="EMBL" id="KV454415">
    <property type="protein sequence ID" value="ODQ63373.1"/>
    <property type="molecule type" value="Genomic_DNA"/>
</dbReference>
<sequence length="302" mass="32338">MTVSPSNTLVITGLNVSDFTSGTDNTALDNNTSFVQGLHDRISVVASIAHWAPLKSFRRIVAVFDSVEGAIKARALVSYITHHSDENVSTATLPAATNENADEDTNLPLRAYFAENTPESALNRSSQNHNDDQLASPVSPQDANHLQLPATGRLFFISPPPSPPVGWASKLEDEPNPVALCPHSFAEALHVKLTPAATHTEESKGSGNASAASSASTNSSALPNTAASMLPPAMGKPHLTRKVTLYSSTRDISAQKFSPLYVESPTIVLECFDDGQTVGETEISDDKFDRMRSIRTEIPPTF</sequence>
<feature type="region of interest" description="Disordered" evidence="2">
    <location>
        <begin position="197"/>
        <end position="235"/>
    </location>
</feature>
<dbReference type="Proteomes" id="UP000095009">
    <property type="component" value="Unassembled WGS sequence"/>
</dbReference>
<proteinExistence type="inferred from homology"/>
<evidence type="ECO:0000313" key="4">
    <source>
        <dbReference type="Proteomes" id="UP000095009"/>
    </source>
</evidence>
<keyword evidence="4" id="KW-1185">Reference proteome</keyword>
<dbReference type="GO" id="GO:0008597">
    <property type="term" value="F:calcium-dependent protein serine/threonine phosphatase regulator activity"/>
    <property type="evidence" value="ECO:0007669"/>
    <property type="project" value="TreeGrafter"/>
</dbReference>
<dbReference type="AlphaFoldDB" id="A0A1E3PD76"/>
<comment type="similarity">
    <text evidence="1">Belongs to the RCAN family.</text>
</comment>
<dbReference type="OrthoDB" id="17212at2759"/>
<feature type="compositionally biased region" description="Low complexity" evidence="2">
    <location>
        <begin position="208"/>
        <end position="228"/>
    </location>
</feature>
<dbReference type="STRING" id="857566.A0A1E3PD76"/>
<protein>
    <recommendedName>
        <fullName evidence="5">Calcipressin</fullName>
    </recommendedName>
</protein>
<evidence type="ECO:0000313" key="3">
    <source>
        <dbReference type="EMBL" id="ODQ63373.1"/>
    </source>
</evidence>
<evidence type="ECO:0000256" key="1">
    <source>
        <dbReference type="ARBA" id="ARBA00008209"/>
    </source>
</evidence>
<name>A0A1E3PD76_9ASCO</name>
<dbReference type="Pfam" id="PF04847">
    <property type="entry name" value="Calcipressin"/>
    <property type="match status" value="1"/>
</dbReference>
<feature type="compositionally biased region" description="Polar residues" evidence="2">
    <location>
        <begin position="119"/>
        <end position="128"/>
    </location>
</feature>
<gene>
    <name evidence="3" type="ORF">NADFUDRAFT_72132</name>
</gene>
<dbReference type="PANTHER" id="PTHR10300">
    <property type="entry name" value="CALCIPRESSIN"/>
    <property type="match status" value="1"/>
</dbReference>
<organism evidence="3 4">
    <name type="scientific">Nadsonia fulvescens var. elongata DSM 6958</name>
    <dbReference type="NCBI Taxonomy" id="857566"/>
    <lineage>
        <taxon>Eukaryota</taxon>
        <taxon>Fungi</taxon>
        <taxon>Dikarya</taxon>
        <taxon>Ascomycota</taxon>
        <taxon>Saccharomycotina</taxon>
        <taxon>Dipodascomycetes</taxon>
        <taxon>Dipodascales</taxon>
        <taxon>Dipodascales incertae sedis</taxon>
        <taxon>Nadsonia</taxon>
    </lineage>
</organism>
<dbReference type="PANTHER" id="PTHR10300:SF14">
    <property type="entry name" value="PROTEIN SARAH"/>
    <property type="match status" value="1"/>
</dbReference>
<dbReference type="GO" id="GO:0005737">
    <property type="term" value="C:cytoplasm"/>
    <property type="evidence" value="ECO:0007669"/>
    <property type="project" value="TreeGrafter"/>
</dbReference>
<reference evidence="3 4" key="1">
    <citation type="journal article" date="2016" name="Proc. Natl. Acad. Sci. U.S.A.">
        <title>Comparative genomics of biotechnologically important yeasts.</title>
        <authorList>
            <person name="Riley R."/>
            <person name="Haridas S."/>
            <person name="Wolfe K.H."/>
            <person name="Lopes M.R."/>
            <person name="Hittinger C.T."/>
            <person name="Goeker M."/>
            <person name="Salamov A.A."/>
            <person name="Wisecaver J.H."/>
            <person name="Long T.M."/>
            <person name="Calvey C.H."/>
            <person name="Aerts A.L."/>
            <person name="Barry K.W."/>
            <person name="Choi C."/>
            <person name="Clum A."/>
            <person name="Coughlan A.Y."/>
            <person name="Deshpande S."/>
            <person name="Douglass A.P."/>
            <person name="Hanson S.J."/>
            <person name="Klenk H.-P."/>
            <person name="LaButti K.M."/>
            <person name="Lapidus A."/>
            <person name="Lindquist E.A."/>
            <person name="Lipzen A.M."/>
            <person name="Meier-Kolthoff J.P."/>
            <person name="Ohm R.A."/>
            <person name="Otillar R.P."/>
            <person name="Pangilinan J.L."/>
            <person name="Peng Y."/>
            <person name="Rokas A."/>
            <person name="Rosa C.A."/>
            <person name="Scheuner C."/>
            <person name="Sibirny A.A."/>
            <person name="Slot J.C."/>
            <person name="Stielow J.B."/>
            <person name="Sun H."/>
            <person name="Kurtzman C.P."/>
            <person name="Blackwell M."/>
            <person name="Grigoriev I.V."/>
            <person name="Jeffries T.W."/>
        </authorList>
    </citation>
    <scope>NUCLEOTIDE SEQUENCE [LARGE SCALE GENOMIC DNA]</scope>
    <source>
        <strain evidence="3 4">DSM 6958</strain>
    </source>
</reference>
<evidence type="ECO:0008006" key="5">
    <source>
        <dbReference type="Google" id="ProtNLM"/>
    </source>
</evidence>
<feature type="region of interest" description="Disordered" evidence="2">
    <location>
        <begin position="119"/>
        <end position="144"/>
    </location>
</feature>
<dbReference type="GO" id="GO:0019722">
    <property type="term" value="P:calcium-mediated signaling"/>
    <property type="evidence" value="ECO:0007669"/>
    <property type="project" value="InterPro"/>
</dbReference>
<dbReference type="InterPro" id="IPR006931">
    <property type="entry name" value="Calcipressin"/>
</dbReference>